<keyword evidence="3" id="KW-1185">Reference proteome</keyword>
<organism evidence="2 3">
    <name type="scientific">Cerrena zonata</name>
    <dbReference type="NCBI Taxonomy" id="2478898"/>
    <lineage>
        <taxon>Eukaryota</taxon>
        <taxon>Fungi</taxon>
        <taxon>Dikarya</taxon>
        <taxon>Basidiomycota</taxon>
        <taxon>Agaricomycotina</taxon>
        <taxon>Agaricomycetes</taxon>
        <taxon>Polyporales</taxon>
        <taxon>Cerrenaceae</taxon>
        <taxon>Cerrena</taxon>
    </lineage>
</organism>
<dbReference type="Proteomes" id="UP001385951">
    <property type="component" value="Unassembled WGS sequence"/>
</dbReference>
<dbReference type="EMBL" id="JASBNA010000169">
    <property type="protein sequence ID" value="KAK7675860.1"/>
    <property type="molecule type" value="Genomic_DNA"/>
</dbReference>
<dbReference type="AlphaFoldDB" id="A0AAW0FB37"/>
<proteinExistence type="predicted"/>
<feature type="region of interest" description="Disordered" evidence="1">
    <location>
        <begin position="8"/>
        <end position="36"/>
    </location>
</feature>
<feature type="compositionally biased region" description="Basic and acidic residues" evidence="1">
    <location>
        <begin position="8"/>
        <end position="24"/>
    </location>
</feature>
<protein>
    <submittedName>
        <fullName evidence="2">Uncharacterized protein</fullName>
    </submittedName>
</protein>
<evidence type="ECO:0000313" key="2">
    <source>
        <dbReference type="EMBL" id="KAK7675860.1"/>
    </source>
</evidence>
<name>A0AAW0FB37_9APHY</name>
<evidence type="ECO:0000256" key="1">
    <source>
        <dbReference type="SAM" id="MobiDB-lite"/>
    </source>
</evidence>
<comment type="caution">
    <text evidence="2">The sequence shown here is derived from an EMBL/GenBank/DDBJ whole genome shotgun (WGS) entry which is preliminary data.</text>
</comment>
<reference evidence="2 3" key="1">
    <citation type="submission" date="2022-09" db="EMBL/GenBank/DDBJ databases">
        <authorList>
            <person name="Palmer J.M."/>
        </authorList>
    </citation>
    <scope>NUCLEOTIDE SEQUENCE [LARGE SCALE GENOMIC DNA]</scope>
    <source>
        <strain evidence="2 3">DSM 7382</strain>
    </source>
</reference>
<feature type="region of interest" description="Disordered" evidence="1">
    <location>
        <begin position="78"/>
        <end position="107"/>
    </location>
</feature>
<gene>
    <name evidence="2" type="ORF">QCA50_021207</name>
</gene>
<sequence length="172" mass="19168">MLCCTLPPRREWTRPPAEGGRDSCGRGARKPNLLPVDLRQEQRRWNRDAENKEKAIPGYVWTYLVARGLLLRPQRVFPSSRHPLPQGAESSTTLKTTDTKHTHAGGSFVRTSDCEQSIRSSPSLLLFQPGLKAHALVGFSSVSPSRTCKPSPTRVPVPDPLRHLASTRTIRL</sequence>
<evidence type="ECO:0000313" key="3">
    <source>
        <dbReference type="Proteomes" id="UP001385951"/>
    </source>
</evidence>
<accession>A0AAW0FB37</accession>